<sequence>MEVSLHNGFSLASNLSRTSKWLPRTQQWLPRGLTEGFGEDEAGGLRMGSDEMSVRLAMICLGFIKIWRLDGFAYRQDCPHGVLAYRGVFWVSNCTPTLRVQPRPTPGPWRQTISAVDPDLDCFIDPPDYLKHVDKIQQE</sequence>
<evidence type="ECO:0000313" key="1">
    <source>
        <dbReference type="EMBL" id="KAD2191117.1"/>
    </source>
</evidence>
<proteinExistence type="predicted"/>
<dbReference type="AlphaFoldDB" id="A0A5N6LJY1"/>
<reference evidence="1 2" key="1">
    <citation type="submission" date="2019-05" db="EMBL/GenBank/DDBJ databases">
        <title>Mikania micrantha, genome provides insights into the molecular mechanism of rapid growth.</title>
        <authorList>
            <person name="Liu B."/>
        </authorList>
    </citation>
    <scope>NUCLEOTIDE SEQUENCE [LARGE SCALE GENOMIC DNA]</scope>
    <source>
        <strain evidence="1">NLD-2019</strain>
        <tissue evidence="1">Leaf</tissue>
    </source>
</reference>
<name>A0A5N6LJY1_9ASTR</name>
<organism evidence="1 2">
    <name type="scientific">Mikania micrantha</name>
    <name type="common">bitter vine</name>
    <dbReference type="NCBI Taxonomy" id="192012"/>
    <lineage>
        <taxon>Eukaryota</taxon>
        <taxon>Viridiplantae</taxon>
        <taxon>Streptophyta</taxon>
        <taxon>Embryophyta</taxon>
        <taxon>Tracheophyta</taxon>
        <taxon>Spermatophyta</taxon>
        <taxon>Magnoliopsida</taxon>
        <taxon>eudicotyledons</taxon>
        <taxon>Gunneridae</taxon>
        <taxon>Pentapetalae</taxon>
        <taxon>asterids</taxon>
        <taxon>campanulids</taxon>
        <taxon>Asterales</taxon>
        <taxon>Asteraceae</taxon>
        <taxon>Asteroideae</taxon>
        <taxon>Heliantheae alliance</taxon>
        <taxon>Eupatorieae</taxon>
        <taxon>Mikania</taxon>
    </lineage>
</organism>
<accession>A0A5N6LJY1</accession>
<keyword evidence="2" id="KW-1185">Reference proteome</keyword>
<protein>
    <submittedName>
        <fullName evidence="1">Uncharacterized protein</fullName>
    </submittedName>
</protein>
<evidence type="ECO:0000313" key="2">
    <source>
        <dbReference type="Proteomes" id="UP000326396"/>
    </source>
</evidence>
<comment type="caution">
    <text evidence="1">The sequence shown here is derived from an EMBL/GenBank/DDBJ whole genome shotgun (WGS) entry which is preliminary data.</text>
</comment>
<dbReference type="Proteomes" id="UP000326396">
    <property type="component" value="Unassembled WGS sequence"/>
</dbReference>
<gene>
    <name evidence="1" type="ORF">E3N88_41673</name>
</gene>
<dbReference type="EMBL" id="SZYD01000100">
    <property type="protein sequence ID" value="KAD2191117.1"/>
    <property type="molecule type" value="Genomic_DNA"/>
</dbReference>